<reference evidence="2" key="1">
    <citation type="submission" date="2019-12" db="EMBL/GenBank/DDBJ databases">
        <title>Genome sequencing and annotation of Brassica cretica.</title>
        <authorList>
            <person name="Studholme D.J."/>
            <person name="Sarris P.F."/>
        </authorList>
    </citation>
    <scope>NUCLEOTIDE SEQUENCE</scope>
    <source>
        <strain evidence="1">PFS-001/15</strain>
        <strain evidence="2">PFS-102/07</strain>
        <tissue evidence="2">Leaf</tissue>
    </source>
</reference>
<sequence>MELSTGEEGFGGEARRSLVHPSAGVCPVVRTTRLSKPEPMLMPLCCSQGPHFTLDRVFGFRLRIRMVITGGREKQLGMRQLVVNNGISGSICLDMGLRPFLHPVVEVDYLKLCLSFSWV</sequence>
<organism evidence="2">
    <name type="scientific">Brassica cretica</name>
    <name type="common">Mustard</name>
    <dbReference type="NCBI Taxonomy" id="69181"/>
    <lineage>
        <taxon>Eukaryota</taxon>
        <taxon>Viridiplantae</taxon>
        <taxon>Streptophyta</taxon>
        <taxon>Embryophyta</taxon>
        <taxon>Tracheophyta</taxon>
        <taxon>Spermatophyta</taxon>
        <taxon>Magnoliopsida</taxon>
        <taxon>eudicotyledons</taxon>
        <taxon>Gunneridae</taxon>
        <taxon>Pentapetalae</taxon>
        <taxon>rosids</taxon>
        <taxon>malvids</taxon>
        <taxon>Brassicales</taxon>
        <taxon>Brassicaceae</taxon>
        <taxon>Brassiceae</taxon>
        <taxon>Brassica</taxon>
    </lineage>
</organism>
<gene>
    <name evidence="1" type="ORF">F2Q68_00019500</name>
    <name evidence="2" type="ORF">F2Q70_00001385</name>
</gene>
<dbReference type="EMBL" id="QGKW02002228">
    <property type="protein sequence ID" value="KAF2536747.1"/>
    <property type="molecule type" value="Genomic_DNA"/>
</dbReference>
<comment type="caution">
    <text evidence="2">The sequence shown here is derived from an EMBL/GenBank/DDBJ whole genome shotgun (WGS) entry which is preliminary data.</text>
</comment>
<dbReference type="AlphaFoldDB" id="A0A8S9J136"/>
<accession>A0A8S9J136</accession>
<evidence type="ECO:0000313" key="1">
    <source>
        <dbReference type="EMBL" id="KAF2536747.1"/>
    </source>
</evidence>
<proteinExistence type="predicted"/>
<name>A0A8S9J136_BRACR</name>
<dbReference type="Proteomes" id="UP000712281">
    <property type="component" value="Unassembled WGS sequence"/>
</dbReference>
<dbReference type="EMBL" id="QGKY02001015">
    <property type="protein sequence ID" value="KAF2575333.1"/>
    <property type="molecule type" value="Genomic_DNA"/>
</dbReference>
<protein>
    <submittedName>
        <fullName evidence="2">Uncharacterized protein</fullName>
    </submittedName>
</protein>
<evidence type="ECO:0000313" key="2">
    <source>
        <dbReference type="EMBL" id="KAF2575333.1"/>
    </source>
</evidence>